<evidence type="ECO:0000256" key="4">
    <source>
        <dbReference type="ARBA" id="ARBA00022448"/>
    </source>
</evidence>
<dbReference type="InterPro" id="IPR007135">
    <property type="entry name" value="Atg3/Atg10"/>
</dbReference>
<dbReference type="GO" id="GO:0061908">
    <property type="term" value="C:phagophore"/>
    <property type="evidence" value="ECO:0007669"/>
    <property type="project" value="EnsemblFungi"/>
</dbReference>
<evidence type="ECO:0000256" key="2">
    <source>
        <dbReference type="ARBA" id="ARBA00007683"/>
    </source>
</evidence>
<evidence type="ECO:0000256" key="7">
    <source>
        <dbReference type="ARBA" id="ARBA00022927"/>
    </source>
</evidence>
<dbReference type="AlphaFoldDB" id="A0A1E4TE17"/>
<evidence type="ECO:0000256" key="8">
    <source>
        <dbReference type="ARBA" id="ARBA00023006"/>
    </source>
</evidence>
<dbReference type="OrthoDB" id="1584384at2759"/>
<dbReference type="GO" id="GO:0005739">
    <property type="term" value="C:mitochondrion"/>
    <property type="evidence" value="ECO:0007669"/>
    <property type="project" value="EnsemblFungi"/>
</dbReference>
<keyword evidence="8" id="KW-0072">Autophagy</keyword>
<evidence type="ECO:0000256" key="9">
    <source>
        <dbReference type="ARBA" id="ARBA00025674"/>
    </source>
</evidence>
<evidence type="ECO:0000313" key="13">
    <source>
        <dbReference type="Proteomes" id="UP000095023"/>
    </source>
</evidence>
<comment type="similarity">
    <text evidence="2">Belongs to the ATG3 family.</text>
</comment>
<dbReference type="GO" id="GO:0000407">
    <property type="term" value="C:phagophore assembly site"/>
    <property type="evidence" value="ECO:0007669"/>
    <property type="project" value="EnsemblFungi"/>
</dbReference>
<dbReference type="PANTHER" id="PTHR12866:SF2">
    <property type="entry name" value="UBIQUITIN-LIKE-CONJUGATING ENZYME ATG3"/>
    <property type="match status" value="1"/>
</dbReference>
<keyword evidence="13" id="KW-1185">Reference proteome</keyword>
<keyword evidence="4" id="KW-0813">Transport</keyword>
<evidence type="ECO:0000313" key="12">
    <source>
        <dbReference type="EMBL" id="ODV90016.1"/>
    </source>
</evidence>
<reference evidence="13" key="1">
    <citation type="submission" date="2016-02" db="EMBL/GenBank/DDBJ databases">
        <title>Comparative genomics of biotechnologically important yeasts.</title>
        <authorList>
            <consortium name="DOE Joint Genome Institute"/>
            <person name="Riley R."/>
            <person name="Haridas S."/>
            <person name="Wolfe K.H."/>
            <person name="Lopes M.R."/>
            <person name="Hittinger C.T."/>
            <person name="Goker M."/>
            <person name="Salamov A."/>
            <person name="Wisecaver J."/>
            <person name="Long T.M."/>
            <person name="Aerts A.L."/>
            <person name="Barry K."/>
            <person name="Choi C."/>
            <person name="Clum A."/>
            <person name="Coughlan A.Y."/>
            <person name="Deshpande S."/>
            <person name="Douglass A.P."/>
            <person name="Hanson S.J."/>
            <person name="Klenk H.-P."/>
            <person name="Labutti K."/>
            <person name="Lapidus A."/>
            <person name="Lindquist E."/>
            <person name="Lipzen A."/>
            <person name="Meier-Kolthoff J.P."/>
            <person name="Ohm R.A."/>
            <person name="Otillar R.P."/>
            <person name="Pangilinan J."/>
            <person name="Peng Y."/>
            <person name="Rokas A."/>
            <person name="Rosa C.A."/>
            <person name="Scheuner C."/>
            <person name="Sibirny A.A."/>
            <person name="Slot J.C."/>
            <person name="Stielow J.B."/>
            <person name="Sun H."/>
            <person name="Kurtzman C.P."/>
            <person name="Blackwell M."/>
            <person name="Jeffries T.W."/>
            <person name="Grigoriev I.V."/>
        </authorList>
    </citation>
    <scope>NUCLEOTIDE SEQUENCE [LARGE SCALE GENOMIC DNA]</scope>
    <source>
        <strain evidence="13">NRRL Y-17796</strain>
    </source>
</reference>
<evidence type="ECO:0000256" key="1">
    <source>
        <dbReference type="ARBA" id="ARBA00004496"/>
    </source>
</evidence>
<dbReference type="GO" id="GO:0000045">
    <property type="term" value="P:autophagosome assembly"/>
    <property type="evidence" value="ECO:0007669"/>
    <property type="project" value="EnsemblFungi"/>
</dbReference>
<dbReference type="GO" id="GO:0000422">
    <property type="term" value="P:autophagy of mitochondrion"/>
    <property type="evidence" value="ECO:0007669"/>
    <property type="project" value="EnsemblFungi"/>
</dbReference>
<dbReference type="Gene3D" id="3.30.1460.50">
    <property type="match status" value="1"/>
</dbReference>
<comment type="subcellular location">
    <subcellularLocation>
        <location evidence="1">Cytoplasm</location>
    </subcellularLocation>
</comment>
<evidence type="ECO:0000256" key="10">
    <source>
        <dbReference type="ARBA" id="ARBA00032144"/>
    </source>
</evidence>
<dbReference type="Proteomes" id="UP000095023">
    <property type="component" value="Unassembled WGS sequence"/>
</dbReference>
<dbReference type="GO" id="GO:0032258">
    <property type="term" value="P:cytoplasm to vacuole targeting by the Cvt pathway"/>
    <property type="evidence" value="ECO:0007669"/>
    <property type="project" value="EnsemblFungi"/>
</dbReference>
<evidence type="ECO:0000256" key="5">
    <source>
        <dbReference type="ARBA" id="ARBA00022490"/>
    </source>
</evidence>
<gene>
    <name evidence="12" type="ORF">CANCADRAFT_25863</name>
</gene>
<dbReference type="Pfam" id="PF03987">
    <property type="entry name" value="Autophagy_act_C"/>
    <property type="match status" value="1"/>
</dbReference>
<proteinExistence type="inferred from homology"/>
<keyword evidence="6" id="KW-0833">Ubl conjugation pathway</keyword>
<keyword evidence="5" id="KW-0963">Cytoplasm</keyword>
<dbReference type="GO" id="GO:0006612">
    <property type="term" value="P:protein targeting to membrane"/>
    <property type="evidence" value="ECO:0007669"/>
    <property type="project" value="EnsemblFungi"/>
</dbReference>
<comment type="function">
    <text evidence="9">E2 conjugating enzyme required for the cytoplasm to vacuole transport (Cvt) and autophagy. Required for selective autophagic degradation of the nucleus (nucleophagy) as well as for mitophagy which contributes to regulate mitochondrial quantity and quality by eliminating the mitochondria to a basal level to fulfill cellular energy requirements and preventing excess ROS production. Responsible for the E2-like covalent binding of phosphatidylethanolamine to the C-terminal Gly of ATG8. The ATG12-ATG5 conjugate plays a role of an E3 and promotes the transfer of ATG8 from ATG3 to phosphatidylethanolamine (PE). This step is required for the membrane association of ATG8. The formation of the ATG8-phosphatidylethanolamine conjugate is essential for autophagy and for the cytoplasm to vacuole transport (Cvt). The ATG8-PE conjugate mediates tethering between adjacent membranes and stimulates membrane hemifusion, leading to expansion of the autophagosomal membrane during autophagy.</text>
</comment>
<dbReference type="GO" id="GO:0005829">
    <property type="term" value="C:cytosol"/>
    <property type="evidence" value="ECO:0007669"/>
    <property type="project" value="EnsemblFungi"/>
</dbReference>
<name>A0A1E4TE17_9ASCO</name>
<protein>
    <recommendedName>
        <fullName evidence="3">Autophagy-related protein 3</fullName>
    </recommendedName>
    <alternativeName>
        <fullName evidence="10 11">Autophagy-related E2-like conjugation enzyme ATG3</fullName>
    </alternativeName>
</protein>
<evidence type="ECO:0000256" key="3">
    <source>
        <dbReference type="ARBA" id="ARBA00018067"/>
    </source>
</evidence>
<organism evidence="12 13">
    <name type="scientific">Tortispora caseinolytica NRRL Y-17796</name>
    <dbReference type="NCBI Taxonomy" id="767744"/>
    <lineage>
        <taxon>Eukaryota</taxon>
        <taxon>Fungi</taxon>
        <taxon>Dikarya</taxon>
        <taxon>Ascomycota</taxon>
        <taxon>Saccharomycotina</taxon>
        <taxon>Trigonopsidomycetes</taxon>
        <taxon>Trigonopsidales</taxon>
        <taxon>Trigonopsidaceae</taxon>
        <taxon>Tortispora</taxon>
    </lineage>
</organism>
<keyword evidence="7" id="KW-0653">Protein transport</keyword>
<dbReference type="GO" id="GO:0019776">
    <property type="term" value="F:Atg8-family ligase activity"/>
    <property type="evidence" value="ECO:0007669"/>
    <property type="project" value="EnsemblFungi"/>
</dbReference>
<evidence type="ECO:0000256" key="11">
    <source>
        <dbReference type="ARBA" id="ARBA00033139"/>
    </source>
</evidence>
<dbReference type="GO" id="GO:0034727">
    <property type="term" value="P:piecemeal microautophagy of the nucleus"/>
    <property type="evidence" value="ECO:0007669"/>
    <property type="project" value="EnsemblFungi"/>
</dbReference>
<sequence>MLGIRSKISALREYLTPVSTVSTYQKTGEITPEEFVAAGDFLVYKFPTWEWFDVTASRRREFLPEDKQVLITRLVPSYIRANNDEGNKLAEALLGDDTLGAEDDGGWTEIESAIKSKAAAADDKRNDAIADMEAVDADDLDDFDAAEPAESSSDHDPSQKRTYNLYITYSLSYRVPKMYLSGFNADGVPLSADEMAEDIIGEYKDKTVTIEKAPFMEDQTMISIHPCKHANVMRVLLGKAEDKFIESQKPEEITEGMKNLSVGEDNEWEQIDDSHAESAVPVTHYMIYFLKFISSVTPGIEHDYTMGAL</sequence>
<evidence type="ECO:0000256" key="6">
    <source>
        <dbReference type="ARBA" id="ARBA00022786"/>
    </source>
</evidence>
<dbReference type="EMBL" id="KV453842">
    <property type="protein sequence ID" value="ODV90016.1"/>
    <property type="molecule type" value="Genomic_DNA"/>
</dbReference>
<accession>A0A1E4TE17</accession>
<dbReference type="GO" id="GO:0061723">
    <property type="term" value="P:glycophagy"/>
    <property type="evidence" value="ECO:0007669"/>
    <property type="project" value="TreeGrafter"/>
</dbReference>
<dbReference type="PANTHER" id="PTHR12866">
    <property type="entry name" value="UBIQUITIN-LIKE-CONJUGATING ENZYME ATG3"/>
    <property type="match status" value="1"/>
</dbReference>